<evidence type="ECO:0000256" key="8">
    <source>
        <dbReference type="SAM" id="MobiDB-lite"/>
    </source>
</evidence>
<dbReference type="AlphaFoldDB" id="A0A0N8HZS2"/>
<name>A0A0N8HZS2_9EURY</name>
<dbReference type="GO" id="GO:0032993">
    <property type="term" value="C:protein-DNA complex"/>
    <property type="evidence" value="ECO:0007669"/>
    <property type="project" value="TreeGrafter"/>
</dbReference>
<dbReference type="PANTHER" id="PTHR48111">
    <property type="entry name" value="REGULATOR OF RPOS"/>
    <property type="match status" value="1"/>
</dbReference>
<evidence type="ECO:0000313" key="10">
    <source>
        <dbReference type="EMBL" id="KPN30299.1"/>
    </source>
</evidence>
<dbReference type="GO" id="GO:0006355">
    <property type="term" value="P:regulation of DNA-templated transcription"/>
    <property type="evidence" value="ECO:0007669"/>
    <property type="project" value="TreeGrafter"/>
</dbReference>
<dbReference type="PANTHER" id="PTHR48111:SF1">
    <property type="entry name" value="TWO-COMPONENT RESPONSE REGULATOR ORR33"/>
    <property type="match status" value="1"/>
</dbReference>
<dbReference type="Pfam" id="PF08663">
    <property type="entry name" value="HalX"/>
    <property type="match status" value="1"/>
</dbReference>
<protein>
    <submittedName>
        <fullName evidence="10">DNA-binding response regulator CreB</fullName>
    </submittedName>
</protein>
<dbReference type="InterPro" id="IPR039420">
    <property type="entry name" value="WalR-like"/>
</dbReference>
<dbReference type="GO" id="GO:0000976">
    <property type="term" value="F:transcription cis-regulatory region binding"/>
    <property type="evidence" value="ECO:0007669"/>
    <property type="project" value="TreeGrafter"/>
</dbReference>
<dbReference type="Proteomes" id="UP000050535">
    <property type="component" value="Unassembled WGS sequence"/>
</dbReference>
<dbReference type="OrthoDB" id="86314at2157"/>
<dbReference type="Pfam" id="PF00072">
    <property type="entry name" value="Response_reg"/>
    <property type="match status" value="1"/>
</dbReference>
<keyword evidence="7" id="KW-0175">Coiled coil</keyword>
<keyword evidence="5" id="KW-0804">Transcription</keyword>
<evidence type="ECO:0000256" key="5">
    <source>
        <dbReference type="ARBA" id="ARBA00023163"/>
    </source>
</evidence>
<evidence type="ECO:0000256" key="7">
    <source>
        <dbReference type="SAM" id="Coils"/>
    </source>
</evidence>
<evidence type="ECO:0000259" key="9">
    <source>
        <dbReference type="PROSITE" id="PS50110"/>
    </source>
</evidence>
<feature type="domain" description="Response regulatory" evidence="9">
    <location>
        <begin position="22"/>
        <end position="132"/>
    </location>
</feature>
<comment type="caution">
    <text evidence="10">The sequence shown here is derived from an EMBL/GenBank/DDBJ whole genome shotgun (WGS) entry which is preliminary data.</text>
</comment>
<sequence length="204" mass="22875">MTEAGPDPGETGRTDERADTNRVLIVEDEPDVADLYQTTVESAGYDVDVANSVGDGADRLSAAYDIALLDRRLPDGHGEELLATIRERELDIRVGMVTAVEPDFDIVEMGFDLYVLKPLSQNELLDAVERLGTRSQYDDHLQRTAALASKRATLEAEKPREALERNEKYQQLTAELAELDAELERITEQFDTQDYRRLFEDIGA</sequence>
<dbReference type="InterPro" id="IPR011006">
    <property type="entry name" value="CheY-like_superfamily"/>
</dbReference>
<proteinExistence type="predicted"/>
<gene>
    <name evidence="10" type="ORF">SY89_01026</name>
</gene>
<evidence type="ECO:0000256" key="1">
    <source>
        <dbReference type="ARBA" id="ARBA00022553"/>
    </source>
</evidence>
<dbReference type="SMART" id="SM00448">
    <property type="entry name" value="REC"/>
    <property type="match status" value="1"/>
</dbReference>
<dbReference type="RefSeq" id="WP_080506595.1">
    <property type="nucleotide sequence ID" value="NZ_LGUC01000001.1"/>
</dbReference>
<dbReference type="EMBL" id="LGUC01000001">
    <property type="protein sequence ID" value="KPN30299.1"/>
    <property type="molecule type" value="Genomic_DNA"/>
</dbReference>
<evidence type="ECO:0000256" key="4">
    <source>
        <dbReference type="ARBA" id="ARBA00023125"/>
    </source>
</evidence>
<accession>A0A0N8HZS2</accession>
<dbReference type="STRING" id="699431.SY89_01026"/>
<evidence type="ECO:0000256" key="3">
    <source>
        <dbReference type="ARBA" id="ARBA00023015"/>
    </source>
</evidence>
<feature type="modified residue" description="4-aspartylphosphate" evidence="6">
    <location>
        <position position="70"/>
    </location>
</feature>
<dbReference type="GO" id="GO:0005829">
    <property type="term" value="C:cytosol"/>
    <property type="evidence" value="ECO:0007669"/>
    <property type="project" value="TreeGrafter"/>
</dbReference>
<keyword evidence="2" id="KW-0902">Two-component regulatory system</keyword>
<dbReference type="SUPFAM" id="SSF52172">
    <property type="entry name" value="CheY-like"/>
    <property type="match status" value="1"/>
</dbReference>
<evidence type="ECO:0000256" key="6">
    <source>
        <dbReference type="PROSITE-ProRule" id="PRU00169"/>
    </source>
</evidence>
<dbReference type="Gene3D" id="3.40.50.2300">
    <property type="match status" value="1"/>
</dbReference>
<keyword evidence="1 6" id="KW-0597">Phosphoprotein</keyword>
<keyword evidence="11" id="KW-1185">Reference proteome</keyword>
<reference evidence="11" key="1">
    <citation type="submission" date="2013-11" db="EMBL/GenBank/DDBJ databases">
        <authorList>
            <person name="Hoang H.T."/>
            <person name="Killian M.L."/>
            <person name="Madson D.M."/>
            <person name="Arruda P.H.E."/>
            <person name="Sun D."/>
            <person name="Schwartz K.J."/>
            <person name="Yoon K."/>
        </authorList>
    </citation>
    <scope>NUCLEOTIDE SEQUENCE [LARGE SCALE GENOMIC DNA]</scope>
    <source>
        <strain evidence="11">CDK2</strain>
    </source>
</reference>
<evidence type="ECO:0000256" key="2">
    <source>
        <dbReference type="ARBA" id="ARBA00023012"/>
    </source>
</evidence>
<dbReference type="InterPro" id="IPR001789">
    <property type="entry name" value="Sig_transdc_resp-reg_receiver"/>
</dbReference>
<dbReference type="InterPro" id="IPR013971">
    <property type="entry name" value="HalX_domain"/>
</dbReference>
<keyword evidence="3" id="KW-0805">Transcription regulation</keyword>
<keyword evidence="4 10" id="KW-0238">DNA-binding</keyword>
<feature type="compositionally biased region" description="Basic and acidic residues" evidence="8">
    <location>
        <begin position="10"/>
        <end position="20"/>
    </location>
</feature>
<dbReference type="PROSITE" id="PS50110">
    <property type="entry name" value="RESPONSE_REGULATORY"/>
    <property type="match status" value="1"/>
</dbReference>
<organism evidence="10 11">
    <name type="scientific">Halolamina pelagica</name>
    <dbReference type="NCBI Taxonomy" id="699431"/>
    <lineage>
        <taxon>Archaea</taxon>
        <taxon>Methanobacteriati</taxon>
        <taxon>Methanobacteriota</taxon>
        <taxon>Stenosarchaea group</taxon>
        <taxon>Halobacteria</taxon>
        <taxon>Halobacteriales</taxon>
        <taxon>Haloferacaceae</taxon>
    </lineage>
</organism>
<feature type="region of interest" description="Disordered" evidence="8">
    <location>
        <begin position="1"/>
        <end position="21"/>
    </location>
</feature>
<dbReference type="GO" id="GO:0000156">
    <property type="term" value="F:phosphorelay response regulator activity"/>
    <property type="evidence" value="ECO:0007669"/>
    <property type="project" value="TreeGrafter"/>
</dbReference>
<evidence type="ECO:0000313" key="11">
    <source>
        <dbReference type="Proteomes" id="UP000050535"/>
    </source>
</evidence>
<feature type="coiled-coil region" evidence="7">
    <location>
        <begin position="162"/>
        <end position="189"/>
    </location>
</feature>